<evidence type="ECO:0000313" key="4">
    <source>
        <dbReference type="Proteomes" id="UP000230731"/>
    </source>
</evidence>
<gene>
    <name evidence="3" type="ORF">COT71_02595</name>
</gene>
<sequence>MNGNQISAMIVAGVALVLGAVSLITFLSGSIPVASITAGLLVVWVAYVALTSTWILRSDTMLLSFFISDIRVLYVTGAAWYERDENGVYVYRLAPAEGHPLYSSRGLFGTNVVLLLYPFLKGVYFPMTVVTLHLHGPTVFTREYLTSPDDEADIVQDLRGESPSLPVNVTVTIQFRLSPDLVSFVQAINVLSETHDLAEEVKIRDNLWSPEQDDLDVHTYTSPCLAGIIQSAVKAMALQAIRSVAGEMYTWDPILYRDGREFIRDIKSSLPQFADLIRAELARDRNGVFVQAGMLAQLTPEMQAQLDALYETRDRQHPAEAILDVAPGRSLISFDVRIDDVQPVQPEPGSVLEALTRPMIAKLTAEADKRQGIGKGDRLREIAARSRQVSGGDEIYRGEVLKEMNEVNLFGAGDTLTDLVRPFFQGKTDKPDGAETQGPETQQPE</sequence>
<organism evidence="3 4">
    <name type="scientific">Candidatus Andersenbacteria bacterium CG10_big_fil_rev_8_21_14_0_10_54_11</name>
    <dbReference type="NCBI Taxonomy" id="1974485"/>
    <lineage>
        <taxon>Bacteria</taxon>
        <taxon>Candidatus Anderseniibacteriota</taxon>
    </lineage>
</organism>
<protein>
    <recommendedName>
        <fullName evidence="5">Band 7 domain-containing protein</fullName>
    </recommendedName>
</protein>
<keyword evidence="2" id="KW-0472">Membrane</keyword>
<dbReference type="AlphaFoldDB" id="A0A2M6WZ42"/>
<evidence type="ECO:0000256" key="1">
    <source>
        <dbReference type="SAM" id="MobiDB-lite"/>
    </source>
</evidence>
<evidence type="ECO:0008006" key="5">
    <source>
        <dbReference type="Google" id="ProtNLM"/>
    </source>
</evidence>
<name>A0A2M6WZ42_9BACT</name>
<dbReference type="Proteomes" id="UP000230731">
    <property type="component" value="Unassembled WGS sequence"/>
</dbReference>
<evidence type="ECO:0000313" key="3">
    <source>
        <dbReference type="EMBL" id="PIT98073.1"/>
    </source>
</evidence>
<keyword evidence="2" id="KW-1133">Transmembrane helix</keyword>
<dbReference type="EMBL" id="PEZP01000032">
    <property type="protein sequence ID" value="PIT98073.1"/>
    <property type="molecule type" value="Genomic_DNA"/>
</dbReference>
<feature type="region of interest" description="Disordered" evidence="1">
    <location>
        <begin position="423"/>
        <end position="445"/>
    </location>
</feature>
<evidence type="ECO:0000256" key="2">
    <source>
        <dbReference type="SAM" id="Phobius"/>
    </source>
</evidence>
<feature type="transmembrane region" description="Helical" evidence="2">
    <location>
        <begin position="33"/>
        <end position="50"/>
    </location>
</feature>
<accession>A0A2M6WZ42</accession>
<reference evidence="4" key="1">
    <citation type="submission" date="2017-09" db="EMBL/GenBank/DDBJ databases">
        <title>Depth-based differentiation of microbial function through sediment-hosted aquifers and enrichment of novel symbionts in the deep terrestrial subsurface.</title>
        <authorList>
            <person name="Probst A.J."/>
            <person name="Ladd B."/>
            <person name="Jarett J.K."/>
            <person name="Geller-Mcgrath D.E."/>
            <person name="Sieber C.M.K."/>
            <person name="Emerson J.B."/>
            <person name="Anantharaman K."/>
            <person name="Thomas B.C."/>
            <person name="Malmstrom R."/>
            <person name="Stieglmeier M."/>
            <person name="Klingl A."/>
            <person name="Woyke T."/>
            <person name="Ryan C.M."/>
            <person name="Banfield J.F."/>
        </authorList>
    </citation>
    <scope>NUCLEOTIDE SEQUENCE [LARGE SCALE GENOMIC DNA]</scope>
</reference>
<keyword evidence="2" id="KW-0812">Transmembrane</keyword>
<comment type="caution">
    <text evidence="3">The sequence shown here is derived from an EMBL/GenBank/DDBJ whole genome shotgun (WGS) entry which is preliminary data.</text>
</comment>
<feature type="transmembrane region" description="Helical" evidence="2">
    <location>
        <begin position="7"/>
        <end position="27"/>
    </location>
</feature>
<proteinExistence type="predicted"/>